<feature type="signal peptide" evidence="1">
    <location>
        <begin position="1"/>
        <end position="20"/>
    </location>
</feature>
<keyword evidence="3" id="KW-1185">Reference proteome</keyword>
<accession>A0A178KLJ5</accession>
<dbReference type="Pfam" id="PF10973">
    <property type="entry name" value="DUF2799"/>
    <property type="match status" value="1"/>
</dbReference>
<keyword evidence="1" id="KW-0732">Signal</keyword>
<dbReference type="STRING" id="858640.A3K86_04340"/>
<gene>
    <name evidence="2" type="ORF">A3K86_04340</name>
</gene>
<dbReference type="RefSeq" id="WP_068328230.1">
    <property type="nucleotide sequence ID" value="NZ_LVHF01000012.1"/>
</dbReference>
<evidence type="ECO:0000313" key="2">
    <source>
        <dbReference type="EMBL" id="OAN18137.1"/>
    </source>
</evidence>
<proteinExistence type="predicted"/>
<feature type="chain" id="PRO_5008090480" description="DUF2799 domain-containing protein" evidence="1">
    <location>
        <begin position="21"/>
        <end position="121"/>
    </location>
</feature>
<dbReference type="AlphaFoldDB" id="A0A178KLJ5"/>
<comment type="caution">
    <text evidence="2">The sequence shown here is derived from an EMBL/GenBank/DDBJ whole genome shotgun (WGS) entry which is preliminary data.</text>
</comment>
<evidence type="ECO:0008006" key="4">
    <source>
        <dbReference type="Google" id="ProtNLM"/>
    </source>
</evidence>
<dbReference type="InterPro" id="IPR021242">
    <property type="entry name" value="DUF2799"/>
</dbReference>
<dbReference type="PROSITE" id="PS51257">
    <property type="entry name" value="PROKAR_LIPOPROTEIN"/>
    <property type="match status" value="1"/>
</dbReference>
<dbReference type="OrthoDB" id="5917215at2"/>
<dbReference type="EMBL" id="LVHF01000012">
    <property type="protein sequence ID" value="OAN18137.1"/>
    <property type="molecule type" value="Genomic_DNA"/>
</dbReference>
<sequence>MKKWILSVVVGLVLSGCALQPDLAFKSDDEWKEYGYEVALAGMIKDSEQNLKGRDTLQSLQSASYQAYSDGYELGRKEYCSQNAVMLGVKNEPYRGICDKLDWTFRQDYINGRTSRAGRGF</sequence>
<protein>
    <recommendedName>
        <fullName evidence="4">DUF2799 domain-containing protein</fullName>
    </recommendedName>
</protein>
<reference evidence="2 3" key="1">
    <citation type="submission" date="2016-03" db="EMBL/GenBank/DDBJ databases">
        <title>Photobacterium proteolyticum sp. nov. a protease producing bacterium isolated from ocean sediments of Laizhou Bay.</title>
        <authorList>
            <person name="Li Y."/>
        </authorList>
    </citation>
    <scope>NUCLEOTIDE SEQUENCE [LARGE SCALE GENOMIC DNA]</scope>
    <source>
        <strain evidence="2 3">R-40508</strain>
    </source>
</reference>
<organism evidence="2 3">
    <name type="scientific">Photobacterium jeanii</name>
    <dbReference type="NCBI Taxonomy" id="858640"/>
    <lineage>
        <taxon>Bacteria</taxon>
        <taxon>Pseudomonadati</taxon>
        <taxon>Pseudomonadota</taxon>
        <taxon>Gammaproteobacteria</taxon>
        <taxon>Vibrionales</taxon>
        <taxon>Vibrionaceae</taxon>
        <taxon>Photobacterium</taxon>
    </lineage>
</organism>
<evidence type="ECO:0000256" key="1">
    <source>
        <dbReference type="SAM" id="SignalP"/>
    </source>
</evidence>
<evidence type="ECO:0000313" key="3">
    <source>
        <dbReference type="Proteomes" id="UP000078503"/>
    </source>
</evidence>
<name>A0A178KLJ5_9GAMM</name>
<dbReference type="Proteomes" id="UP000078503">
    <property type="component" value="Unassembled WGS sequence"/>
</dbReference>